<organism evidence="2 3">
    <name type="scientific">Emiliania huxleyi (strain CCMP1516)</name>
    <dbReference type="NCBI Taxonomy" id="280463"/>
    <lineage>
        <taxon>Eukaryota</taxon>
        <taxon>Haptista</taxon>
        <taxon>Haptophyta</taxon>
        <taxon>Prymnesiophyceae</taxon>
        <taxon>Isochrysidales</taxon>
        <taxon>Noelaerhabdaceae</taxon>
        <taxon>Emiliania</taxon>
    </lineage>
</organism>
<feature type="region of interest" description="Disordered" evidence="1">
    <location>
        <begin position="1"/>
        <end position="39"/>
    </location>
</feature>
<dbReference type="PaxDb" id="2903-EOD29828"/>
<reference evidence="2" key="2">
    <citation type="submission" date="2024-10" db="UniProtKB">
        <authorList>
            <consortium name="EnsemblProtists"/>
        </authorList>
    </citation>
    <scope>IDENTIFICATION</scope>
</reference>
<dbReference type="KEGG" id="ehx:EMIHUDRAFT_233380"/>
<feature type="region of interest" description="Disordered" evidence="1">
    <location>
        <begin position="222"/>
        <end position="260"/>
    </location>
</feature>
<dbReference type="Proteomes" id="UP000013827">
    <property type="component" value="Unassembled WGS sequence"/>
</dbReference>
<evidence type="ECO:0000313" key="3">
    <source>
        <dbReference type="Proteomes" id="UP000013827"/>
    </source>
</evidence>
<dbReference type="eggNOG" id="ENOG502SGK0">
    <property type="taxonomic scope" value="Eukaryota"/>
</dbReference>
<proteinExistence type="predicted"/>
<feature type="compositionally biased region" description="Low complexity" evidence="1">
    <location>
        <begin position="24"/>
        <end position="33"/>
    </location>
</feature>
<dbReference type="HOGENOM" id="CLU_061911_0_0_1"/>
<dbReference type="OMA" id="HCTCNLM"/>
<evidence type="ECO:0000313" key="2">
    <source>
        <dbReference type="EnsemblProtists" id="EOD29828"/>
    </source>
</evidence>
<dbReference type="GeneID" id="17275101"/>
<sequence>MAKGQKRHRMADERDGKKLPNRNADPSAPSAAAGSKSRVLPQIARLRQYQRIASEQGIPFCVAEHQATAMMREACITAGPSSPGHCTCNLMKGARRIRGYVEACRHIATHRGGHDYGRYPHRFRNNTSKRSRSSYVTASSTHSKTHALSNESFNAITARPCHYCGKESDPPRHHNGLDRLDSSLRVYTEESVVSCCGDCNVMKYTYSEADFLAHVQRVADANTGQNSDEEEAGVGEQALEQPGGEPAPNPFAAFEFGGAK</sequence>
<dbReference type="RefSeq" id="XP_005782257.1">
    <property type="nucleotide sequence ID" value="XM_005782200.1"/>
</dbReference>
<dbReference type="EnsemblProtists" id="EOD29828">
    <property type="protein sequence ID" value="EOD29828"/>
    <property type="gene ID" value="EMIHUDRAFT_233380"/>
</dbReference>
<keyword evidence="3" id="KW-1185">Reference proteome</keyword>
<accession>A0A0D3K243</accession>
<evidence type="ECO:0000256" key="1">
    <source>
        <dbReference type="SAM" id="MobiDB-lite"/>
    </source>
</evidence>
<dbReference type="Gene3D" id="3.30.40.220">
    <property type="match status" value="1"/>
</dbReference>
<dbReference type="AlphaFoldDB" id="A0A0D3K243"/>
<name>A0A0D3K243_EMIH1</name>
<protein>
    <submittedName>
        <fullName evidence="2">Uncharacterized protein</fullName>
    </submittedName>
</protein>
<reference evidence="3" key="1">
    <citation type="journal article" date="2013" name="Nature">
        <title>Pan genome of the phytoplankton Emiliania underpins its global distribution.</title>
        <authorList>
            <person name="Read B.A."/>
            <person name="Kegel J."/>
            <person name="Klute M.J."/>
            <person name="Kuo A."/>
            <person name="Lefebvre S.C."/>
            <person name="Maumus F."/>
            <person name="Mayer C."/>
            <person name="Miller J."/>
            <person name="Monier A."/>
            <person name="Salamov A."/>
            <person name="Young J."/>
            <person name="Aguilar M."/>
            <person name="Claverie J.M."/>
            <person name="Frickenhaus S."/>
            <person name="Gonzalez K."/>
            <person name="Herman E.K."/>
            <person name="Lin Y.C."/>
            <person name="Napier J."/>
            <person name="Ogata H."/>
            <person name="Sarno A.F."/>
            <person name="Shmutz J."/>
            <person name="Schroeder D."/>
            <person name="de Vargas C."/>
            <person name="Verret F."/>
            <person name="von Dassow P."/>
            <person name="Valentin K."/>
            <person name="Van de Peer Y."/>
            <person name="Wheeler G."/>
            <person name="Dacks J.B."/>
            <person name="Delwiche C.F."/>
            <person name="Dyhrman S.T."/>
            <person name="Glockner G."/>
            <person name="John U."/>
            <person name="Richards T."/>
            <person name="Worden A.Z."/>
            <person name="Zhang X."/>
            <person name="Grigoriev I.V."/>
            <person name="Allen A.E."/>
            <person name="Bidle K."/>
            <person name="Borodovsky M."/>
            <person name="Bowler C."/>
            <person name="Brownlee C."/>
            <person name="Cock J.M."/>
            <person name="Elias M."/>
            <person name="Gladyshev V.N."/>
            <person name="Groth M."/>
            <person name="Guda C."/>
            <person name="Hadaegh A."/>
            <person name="Iglesias-Rodriguez M.D."/>
            <person name="Jenkins J."/>
            <person name="Jones B.M."/>
            <person name="Lawson T."/>
            <person name="Leese F."/>
            <person name="Lindquist E."/>
            <person name="Lobanov A."/>
            <person name="Lomsadze A."/>
            <person name="Malik S.B."/>
            <person name="Marsh M.E."/>
            <person name="Mackinder L."/>
            <person name="Mock T."/>
            <person name="Mueller-Roeber B."/>
            <person name="Pagarete A."/>
            <person name="Parker M."/>
            <person name="Probert I."/>
            <person name="Quesneville H."/>
            <person name="Raines C."/>
            <person name="Rensing S.A."/>
            <person name="Riano-Pachon D.M."/>
            <person name="Richier S."/>
            <person name="Rokitta S."/>
            <person name="Shiraiwa Y."/>
            <person name="Soanes D.M."/>
            <person name="van der Giezen M."/>
            <person name="Wahlund T.M."/>
            <person name="Williams B."/>
            <person name="Wilson W."/>
            <person name="Wolfe G."/>
            <person name="Wurch L.L."/>
        </authorList>
    </citation>
    <scope>NUCLEOTIDE SEQUENCE</scope>
</reference>